<dbReference type="OrthoDB" id="419616at2759"/>
<dbReference type="AlphaFoldDB" id="A0A0L0DCF8"/>
<accession>A0A0L0DCF8</accession>
<feature type="transmembrane region" description="Helical" evidence="6">
    <location>
        <begin position="403"/>
        <end position="429"/>
    </location>
</feature>
<dbReference type="GO" id="GO:0016020">
    <property type="term" value="C:membrane"/>
    <property type="evidence" value="ECO:0007669"/>
    <property type="project" value="UniProtKB-SubCell"/>
</dbReference>
<dbReference type="SUPFAM" id="SSF103473">
    <property type="entry name" value="MFS general substrate transporter"/>
    <property type="match status" value="1"/>
</dbReference>
<dbReference type="InterPro" id="IPR036259">
    <property type="entry name" value="MFS_trans_sf"/>
</dbReference>
<feature type="transmembrane region" description="Helical" evidence="6">
    <location>
        <begin position="62"/>
        <end position="84"/>
    </location>
</feature>
<comment type="subcellular location">
    <subcellularLocation>
        <location evidence="1">Membrane</location>
        <topology evidence="1">Multi-pass membrane protein</topology>
    </subcellularLocation>
</comment>
<evidence type="ECO:0000256" key="3">
    <source>
        <dbReference type="ARBA" id="ARBA00022692"/>
    </source>
</evidence>
<dbReference type="eggNOG" id="KOG2615">
    <property type="taxonomic scope" value="Eukaryota"/>
</dbReference>
<dbReference type="InterPro" id="IPR001958">
    <property type="entry name" value="Tet-R_TetA/multi-R_MdtG-like"/>
</dbReference>
<feature type="transmembrane region" description="Helical" evidence="6">
    <location>
        <begin position="96"/>
        <end position="113"/>
    </location>
</feature>
<dbReference type="PANTHER" id="PTHR23504">
    <property type="entry name" value="MAJOR FACILITATOR SUPERFAMILY DOMAIN-CONTAINING PROTEIN 10"/>
    <property type="match status" value="1"/>
</dbReference>
<feature type="transmembrane region" description="Helical" evidence="6">
    <location>
        <begin position="197"/>
        <end position="220"/>
    </location>
</feature>
<feature type="transmembrane region" description="Helical" evidence="6">
    <location>
        <begin position="333"/>
        <end position="350"/>
    </location>
</feature>
<evidence type="ECO:0000256" key="6">
    <source>
        <dbReference type="SAM" id="Phobius"/>
    </source>
</evidence>
<evidence type="ECO:0000256" key="2">
    <source>
        <dbReference type="ARBA" id="ARBA00022448"/>
    </source>
</evidence>
<protein>
    <submittedName>
        <fullName evidence="8">Major facilitator superfamily transporter</fullName>
    </submittedName>
</protein>
<dbReference type="GO" id="GO:0022857">
    <property type="term" value="F:transmembrane transporter activity"/>
    <property type="evidence" value="ECO:0007669"/>
    <property type="project" value="InterPro"/>
</dbReference>
<evidence type="ECO:0000259" key="7">
    <source>
        <dbReference type="PROSITE" id="PS50850"/>
    </source>
</evidence>
<dbReference type="EMBL" id="GL349459">
    <property type="protein sequence ID" value="KNC50024.1"/>
    <property type="molecule type" value="Genomic_DNA"/>
</dbReference>
<dbReference type="Pfam" id="PF07690">
    <property type="entry name" value="MFS_1"/>
    <property type="match status" value="1"/>
</dbReference>
<feature type="transmembrane region" description="Helical" evidence="6">
    <location>
        <begin position="514"/>
        <end position="537"/>
    </location>
</feature>
<evidence type="ECO:0000256" key="4">
    <source>
        <dbReference type="ARBA" id="ARBA00022989"/>
    </source>
</evidence>
<dbReference type="RefSeq" id="XP_013757191.1">
    <property type="nucleotide sequence ID" value="XM_013901737.1"/>
</dbReference>
<dbReference type="GeneID" id="25565113"/>
<evidence type="ECO:0000313" key="8">
    <source>
        <dbReference type="EMBL" id="KNC50024.1"/>
    </source>
</evidence>
<dbReference type="CDD" id="cd17330">
    <property type="entry name" value="MFS_SLC46_TetA_like"/>
    <property type="match status" value="1"/>
</dbReference>
<sequence length="539" mass="57501">MEETAPSSETARAVAVVTPLPRQEMLVLSCILLSEAMGITMLFPFLARMVMSFGVAESDAQVAFYAGVIAASFNFSQFISAFFWGRASDARGRRAVILFGLAGNVITVILFGLSRSFWWAVAARVLSGLSNGNVGVAKSYLAEISDETNAPKAYARMGLVWGMGMVLGPAVGGSLANIDRTFPALAGRGSPFSYYPYLLPCLVAALVNVVGFIVGYKYLLSREELAARTRANKARLATLSQQAAVEASSESDDPVLLQMLAPSTPDSGSFSDNARCSSDGLVEQQEEHGALTELHNEGLLAEQRTAALVDEEDLARALSSWEMARTLLRNKNLILTTAVYSLLAFSTIVFDETFSVWAVFDPKSANGAGFRASQLQLAAILMVSGCMLVAVQSKIFPTVAPRTGVLVIIQVCLFASAPLILVFPAIVPLRASVPWLFWTLLFATAIVRVATISCAFTSIISMVNNAVEMHELGAANGMAQASAALARAFGPFIGGALLAWSMSRPHPWPVNHHFVFVVGATCSVFAGVLTLFIAPLLST</sequence>
<evidence type="ECO:0000313" key="9">
    <source>
        <dbReference type="Proteomes" id="UP000054408"/>
    </source>
</evidence>
<dbReference type="Proteomes" id="UP000054408">
    <property type="component" value="Unassembled WGS sequence"/>
</dbReference>
<feature type="domain" description="Major facilitator superfamily (MFS) profile" evidence="7">
    <location>
        <begin position="24"/>
        <end position="538"/>
    </location>
</feature>
<dbReference type="InterPro" id="IPR011701">
    <property type="entry name" value="MFS"/>
</dbReference>
<proteinExistence type="predicted"/>
<feature type="transmembrane region" description="Helical" evidence="6">
    <location>
        <begin position="484"/>
        <end position="502"/>
    </location>
</feature>
<gene>
    <name evidence="8" type="ORF">AMSG_05781</name>
</gene>
<keyword evidence="5 6" id="KW-0472">Membrane</keyword>
<keyword evidence="9" id="KW-1185">Reference proteome</keyword>
<keyword evidence="4 6" id="KW-1133">Transmembrane helix</keyword>
<keyword evidence="3 6" id="KW-0812">Transmembrane</keyword>
<keyword evidence="2" id="KW-0813">Transport</keyword>
<feature type="transmembrane region" description="Helical" evidence="6">
    <location>
        <begin position="26"/>
        <end position="50"/>
    </location>
</feature>
<dbReference type="InterPro" id="IPR020846">
    <property type="entry name" value="MFS_dom"/>
</dbReference>
<dbReference type="Gene3D" id="1.20.1250.20">
    <property type="entry name" value="MFS general substrate transporter like domains"/>
    <property type="match status" value="1"/>
</dbReference>
<organism evidence="8 9">
    <name type="scientific">Thecamonas trahens ATCC 50062</name>
    <dbReference type="NCBI Taxonomy" id="461836"/>
    <lineage>
        <taxon>Eukaryota</taxon>
        <taxon>Apusozoa</taxon>
        <taxon>Apusomonadida</taxon>
        <taxon>Apusomonadidae</taxon>
        <taxon>Thecamonas</taxon>
    </lineage>
</organism>
<reference evidence="8 9" key="1">
    <citation type="submission" date="2010-05" db="EMBL/GenBank/DDBJ databases">
        <title>The Genome Sequence of Thecamonas trahens ATCC 50062.</title>
        <authorList>
            <consortium name="The Broad Institute Genome Sequencing Platform"/>
            <person name="Russ C."/>
            <person name="Cuomo C."/>
            <person name="Shea T."/>
            <person name="Young S.K."/>
            <person name="Zeng Q."/>
            <person name="Koehrsen M."/>
            <person name="Haas B."/>
            <person name="Borodovsky M."/>
            <person name="Guigo R."/>
            <person name="Alvarado L."/>
            <person name="Berlin A."/>
            <person name="Bochicchio J."/>
            <person name="Borenstein D."/>
            <person name="Chapman S."/>
            <person name="Chen Z."/>
            <person name="Freedman E."/>
            <person name="Gellesch M."/>
            <person name="Goldberg J."/>
            <person name="Griggs A."/>
            <person name="Gujja S."/>
            <person name="Heilman E."/>
            <person name="Heiman D."/>
            <person name="Hepburn T."/>
            <person name="Howarth C."/>
            <person name="Jen D."/>
            <person name="Larson L."/>
            <person name="Mehta T."/>
            <person name="Park D."/>
            <person name="Pearson M."/>
            <person name="Roberts A."/>
            <person name="Saif S."/>
            <person name="Shenoy N."/>
            <person name="Sisk P."/>
            <person name="Stolte C."/>
            <person name="Sykes S."/>
            <person name="Thomson T."/>
            <person name="Walk T."/>
            <person name="White J."/>
            <person name="Yandava C."/>
            <person name="Burger G."/>
            <person name="Gray M.W."/>
            <person name="Holland P.W.H."/>
            <person name="King N."/>
            <person name="Lang F.B.F."/>
            <person name="Roger A.J."/>
            <person name="Ruiz-Trillo I."/>
            <person name="Lander E."/>
            <person name="Nusbaum C."/>
        </authorList>
    </citation>
    <scope>NUCLEOTIDE SEQUENCE [LARGE SCALE GENOMIC DNA]</scope>
    <source>
        <strain evidence="8 9">ATCC 50062</strain>
    </source>
</reference>
<dbReference type="OMA" id="AWWACGI"/>
<evidence type="ECO:0000256" key="1">
    <source>
        <dbReference type="ARBA" id="ARBA00004141"/>
    </source>
</evidence>
<dbReference type="PRINTS" id="PR01035">
    <property type="entry name" value="TCRTETA"/>
</dbReference>
<dbReference type="PROSITE" id="PS50850">
    <property type="entry name" value="MFS"/>
    <property type="match status" value="1"/>
</dbReference>
<evidence type="ECO:0000256" key="5">
    <source>
        <dbReference type="ARBA" id="ARBA00023136"/>
    </source>
</evidence>
<feature type="transmembrane region" description="Helical" evidence="6">
    <location>
        <begin position="435"/>
        <end position="463"/>
    </location>
</feature>
<name>A0A0L0DCF8_THETB</name>
<feature type="transmembrane region" description="Helical" evidence="6">
    <location>
        <begin position="370"/>
        <end position="391"/>
    </location>
</feature>
<dbReference type="PANTHER" id="PTHR23504:SF15">
    <property type="entry name" value="MAJOR FACILITATOR SUPERFAMILY (MFS) PROFILE DOMAIN-CONTAINING PROTEIN"/>
    <property type="match status" value="1"/>
</dbReference>